<dbReference type="SUPFAM" id="SSF49899">
    <property type="entry name" value="Concanavalin A-like lectins/glucanases"/>
    <property type="match status" value="1"/>
</dbReference>
<dbReference type="Gene3D" id="3.40.720.10">
    <property type="entry name" value="Alkaline Phosphatase, subunit A"/>
    <property type="match status" value="2"/>
</dbReference>
<feature type="chain" id="PRO_5015702881" evidence="2">
    <location>
        <begin position="21"/>
        <end position="674"/>
    </location>
</feature>
<protein>
    <submittedName>
        <fullName evidence="3">Nucleotide pyrophosphatase</fullName>
    </submittedName>
</protein>
<dbReference type="AlphaFoldDB" id="A0A2S0I6C9"/>
<organism evidence="3 4">
    <name type="scientific">Achromobacter spanius</name>
    <dbReference type="NCBI Taxonomy" id="217203"/>
    <lineage>
        <taxon>Bacteria</taxon>
        <taxon>Pseudomonadati</taxon>
        <taxon>Pseudomonadota</taxon>
        <taxon>Betaproteobacteria</taxon>
        <taxon>Burkholderiales</taxon>
        <taxon>Alcaligenaceae</taxon>
        <taxon>Achromobacter</taxon>
    </lineage>
</organism>
<dbReference type="OrthoDB" id="1956004at2"/>
<evidence type="ECO:0000313" key="3">
    <source>
        <dbReference type="EMBL" id="AVJ27565.1"/>
    </source>
</evidence>
<sequence>MQTLNWRRWCATLLATSVLAGCGGGDDDDDAPVAPPTPPTQPPVTAPGEASVDKVLFVGVDGLTYDALRRGAADNTLPNLSQLTVTRAWTGGVTGTVTQQPTLSAPGWATLLTGQWADVHGVRSNAQGQGMKAPSLFQRIKTAQPDARTAGAFNSPILASLLGTDRDAGYVQTLTDCAGADDCVASQARDRIAEGYDVVVAQFGAPERAAAENGFGTTYEAVIHQTDAALGVLAKQLADRRAAHPNENWLMVVASSHGLDKTGGSDGLPFSANKTILLAANQPVLLGGSADDASFDGVWDTNWYALPSAADVAPTVLSHLGALPEAAAYDMAGTALSEPLALRRVATRTSMDNKSVTVSWVRVGEPAGDIVVSRDGNEVARLPGTATEYVDTGFTFDTEGVHELAYSVSAGRAVSAAHASVVYAKPVPLLASLRTGLTMFFPFEGDVADKAAGGGAITPYDGVQAPAYADPGMHGKSLRNERSAAALGAFKLDYPAGLMDSVQAFTIGFWYQSDGTANDRSIVGNKDYNSGGNPGITIAQWAGPELRFNVAGGGKRADINGVKFTANKPVYIAMTIDKTARTMTAYRYDSELGFVRNVTSTANPGVDLTQIAGVFGPHIGLNEDGRGTYGICCAGTKGPYTMIFDDLAFWSRALTEEEVKSLALSGKSVSELFP</sequence>
<reference evidence="3 4" key="1">
    <citation type="submission" date="2017-09" db="EMBL/GenBank/DDBJ databases">
        <title>Genomic, metabolic, and phenotypic characteristics of bacterial isolates from the natural microbiome of the model nematode Caenorhabditis elegans.</title>
        <authorList>
            <person name="Zimmermann J."/>
            <person name="Obeng N."/>
            <person name="Yang W."/>
            <person name="Obeng O."/>
            <person name="Kissoyan K."/>
            <person name="Pees B."/>
            <person name="Dirksen P."/>
            <person name="Hoppner M."/>
            <person name="Franke A."/>
            <person name="Rosenstiel P."/>
            <person name="Leippe M."/>
            <person name="Dierking K."/>
            <person name="Kaleta C."/>
            <person name="Schulenburg H."/>
        </authorList>
    </citation>
    <scope>NUCLEOTIDE SEQUENCE [LARGE SCALE GENOMIC DNA]</scope>
    <source>
        <strain evidence="3 4">MYb73</strain>
    </source>
</reference>
<dbReference type="EMBL" id="CP023270">
    <property type="protein sequence ID" value="AVJ27565.1"/>
    <property type="molecule type" value="Genomic_DNA"/>
</dbReference>
<evidence type="ECO:0000256" key="1">
    <source>
        <dbReference type="SAM" id="MobiDB-lite"/>
    </source>
</evidence>
<dbReference type="InterPro" id="IPR013320">
    <property type="entry name" value="ConA-like_dom_sf"/>
</dbReference>
<dbReference type="SUPFAM" id="SSF53649">
    <property type="entry name" value="Alkaline phosphatase-like"/>
    <property type="match status" value="1"/>
</dbReference>
<proteinExistence type="predicted"/>
<dbReference type="Proteomes" id="UP000239477">
    <property type="component" value="Chromosome"/>
</dbReference>
<feature type="signal peptide" evidence="2">
    <location>
        <begin position="1"/>
        <end position="20"/>
    </location>
</feature>
<dbReference type="RefSeq" id="WP_105238437.1">
    <property type="nucleotide sequence ID" value="NZ_CP023270.1"/>
</dbReference>
<feature type="compositionally biased region" description="Pro residues" evidence="1">
    <location>
        <begin position="33"/>
        <end position="45"/>
    </location>
</feature>
<keyword evidence="2" id="KW-0732">Signal</keyword>
<keyword evidence="4" id="KW-1185">Reference proteome</keyword>
<dbReference type="InterPro" id="IPR002591">
    <property type="entry name" value="Phosphodiest/P_Trfase"/>
</dbReference>
<accession>A0A2S0I6C9</accession>
<name>A0A2S0I6C9_9BURK</name>
<dbReference type="Pfam" id="PF01663">
    <property type="entry name" value="Phosphodiest"/>
    <property type="match status" value="1"/>
</dbReference>
<dbReference type="PROSITE" id="PS51257">
    <property type="entry name" value="PROKAR_LIPOPROTEIN"/>
    <property type="match status" value="1"/>
</dbReference>
<gene>
    <name evidence="3" type="ORF">CLM73_10850</name>
</gene>
<dbReference type="Gene3D" id="2.60.120.200">
    <property type="match status" value="1"/>
</dbReference>
<feature type="region of interest" description="Disordered" evidence="1">
    <location>
        <begin position="25"/>
        <end position="49"/>
    </location>
</feature>
<dbReference type="InterPro" id="IPR017850">
    <property type="entry name" value="Alkaline_phosphatase_core_sf"/>
</dbReference>
<evidence type="ECO:0000256" key="2">
    <source>
        <dbReference type="SAM" id="SignalP"/>
    </source>
</evidence>
<evidence type="ECO:0000313" key="4">
    <source>
        <dbReference type="Proteomes" id="UP000239477"/>
    </source>
</evidence>